<evidence type="ECO:0008006" key="3">
    <source>
        <dbReference type="Google" id="ProtNLM"/>
    </source>
</evidence>
<dbReference type="RefSeq" id="WP_164043219.1">
    <property type="nucleotide sequence ID" value="NZ_JAAGNZ010000003.1"/>
</dbReference>
<accession>A0A6M0IP86</accession>
<name>A0A6M0IP86_9BACT</name>
<dbReference type="EMBL" id="JAAGNZ010000003">
    <property type="protein sequence ID" value="NEU70068.1"/>
    <property type="molecule type" value="Genomic_DNA"/>
</dbReference>
<protein>
    <recommendedName>
        <fullName evidence="3">Lipocalin family protein</fullName>
    </recommendedName>
</protein>
<reference evidence="1 2" key="1">
    <citation type="submission" date="2020-02" db="EMBL/GenBank/DDBJ databases">
        <title>Draft genome sequence of two Spirosoma agri KCTC 52727 and Spirosoma terrae KCTC 52035.</title>
        <authorList>
            <person name="Rojas J."/>
            <person name="Ambika Manirajan B."/>
            <person name="Ratering S."/>
            <person name="Suarez C."/>
            <person name="Schnell S."/>
        </authorList>
    </citation>
    <scope>NUCLEOTIDE SEQUENCE [LARGE SCALE GENOMIC DNA]</scope>
    <source>
        <strain evidence="1 2">KCTC 52727</strain>
    </source>
</reference>
<keyword evidence="2" id="KW-1185">Reference proteome</keyword>
<proteinExistence type="predicted"/>
<evidence type="ECO:0000313" key="1">
    <source>
        <dbReference type="EMBL" id="NEU70068.1"/>
    </source>
</evidence>
<sequence>MKSFLIDSIHRIIAIVLLLSLISCKQDSIATEKATADKKATGHWRMVSITSGWTGKTDSSTEKIEMSINDQQQAIIYKNDTEVSRHQYVLEETGSGILRYKITQRSGSFSFDWPEEGYFKVSSKQLILDSTPTDGPAYTFERN</sequence>
<dbReference type="Proteomes" id="UP000477386">
    <property type="component" value="Unassembled WGS sequence"/>
</dbReference>
<dbReference type="PROSITE" id="PS51257">
    <property type="entry name" value="PROKAR_LIPOPROTEIN"/>
    <property type="match status" value="1"/>
</dbReference>
<gene>
    <name evidence="1" type="ORF">GK091_24540</name>
</gene>
<comment type="caution">
    <text evidence="1">The sequence shown here is derived from an EMBL/GenBank/DDBJ whole genome shotgun (WGS) entry which is preliminary data.</text>
</comment>
<dbReference type="AlphaFoldDB" id="A0A6M0IP86"/>
<evidence type="ECO:0000313" key="2">
    <source>
        <dbReference type="Proteomes" id="UP000477386"/>
    </source>
</evidence>
<organism evidence="1 2">
    <name type="scientific">Spirosoma agri</name>
    <dbReference type="NCBI Taxonomy" id="1987381"/>
    <lineage>
        <taxon>Bacteria</taxon>
        <taxon>Pseudomonadati</taxon>
        <taxon>Bacteroidota</taxon>
        <taxon>Cytophagia</taxon>
        <taxon>Cytophagales</taxon>
        <taxon>Cytophagaceae</taxon>
        <taxon>Spirosoma</taxon>
    </lineage>
</organism>